<comment type="caution">
    <text evidence="3">The sequence shown here is derived from an EMBL/GenBank/DDBJ whole genome shotgun (WGS) entry which is preliminary data.</text>
</comment>
<keyword evidence="4" id="KW-1185">Reference proteome</keyword>
<evidence type="ECO:0000259" key="2">
    <source>
        <dbReference type="Pfam" id="PF17919"/>
    </source>
</evidence>
<feature type="region of interest" description="Disordered" evidence="1">
    <location>
        <begin position="298"/>
        <end position="342"/>
    </location>
</feature>
<protein>
    <recommendedName>
        <fullName evidence="2">Reverse transcriptase/retrotransposon-derived protein RNase H-like domain-containing protein</fullName>
    </recommendedName>
</protein>
<dbReference type="PANTHER" id="PTHR33064">
    <property type="entry name" value="POL PROTEIN"/>
    <property type="match status" value="1"/>
</dbReference>
<dbReference type="Proteomes" id="UP001221898">
    <property type="component" value="Unassembled WGS sequence"/>
</dbReference>
<proteinExistence type="predicted"/>
<dbReference type="SUPFAM" id="SSF56672">
    <property type="entry name" value="DNA/RNA polymerases"/>
    <property type="match status" value="1"/>
</dbReference>
<dbReference type="InterPro" id="IPR041577">
    <property type="entry name" value="RT_RNaseH_2"/>
</dbReference>
<name>A0AAD7WPU7_9TELE</name>
<gene>
    <name evidence="3" type="ORF">AAFF_G00334580</name>
</gene>
<feature type="compositionally biased region" description="Basic and acidic residues" evidence="1">
    <location>
        <begin position="321"/>
        <end position="333"/>
    </location>
</feature>
<dbReference type="Pfam" id="PF17919">
    <property type="entry name" value="RT_RNaseH_2"/>
    <property type="match status" value="1"/>
</dbReference>
<dbReference type="InterPro" id="IPR043502">
    <property type="entry name" value="DNA/RNA_pol_sf"/>
</dbReference>
<sequence length="389" mass="41627">MSRVSSQRDGALAAVCVVSPGGAGPGRGRGRGPSLGWRALRRSAASGGTVPRRLSRSSMTERADAVFVGSVYPGARVSLQIRNISHFKGAAESRQGAVLCLSDIETKSPSSAEEQILNMAAAGVIEPSDSPWASPAVLVKKKDNSWRFFVDYRRLNAARQAASPPVLQTALITAPVLAYPDANRPFILDMDSSNVGVGAVLSQQSDNGEQEARAQLAPTVATLQAIDGEAGCLPLSPAQVQEEQERDAALIHVRSWLAAGKQPEWAYVAALDTETRVYHSQWAVWFWLSVRSPRSGGLGLSNRLPARGKKSSHGSRLLCSAEKEKNDPRRDQPTGKNNGFSRYHRLQTEGGALGVTAPVYAVHVRGGNGGAARRARSLPSCFRERTQVS</sequence>
<evidence type="ECO:0000256" key="1">
    <source>
        <dbReference type="SAM" id="MobiDB-lite"/>
    </source>
</evidence>
<dbReference type="InterPro" id="IPR051320">
    <property type="entry name" value="Viral_Replic_Matur_Polypro"/>
</dbReference>
<reference evidence="3" key="1">
    <citation type="journal article" date="2023" name="Science">
        <title>Genome structures resolve the early diversification of teleost fishes.</title>
        <authorList>
            <person name="Parey E."/>
            <person name="Louis A."/>
            <person name="Montfort J."/>
            <person name="Bouchez O."/>
            <person name="Roques C."/>
            <person name="Iampietro C."/>
            <person name="Lluch J."/>
            <person name="Castinel A."/>
            <person name="Donnadieu C."/>
            <person name="Desvignes T."/>
            <person name="Floi Bucao C."/>
            <person name="Jouanno E."/>
            <person name="Wen M."/>
            <person name="Mejri S."/>
            <person name="Dirks R."/>
            <person name="Jansen H."/>
            <person name="Henkel C."/>
            <person name="Chen W.J."/>
            <person name="Zahm M."/>
            <person name="Cabau C."/>
            <person name="Klopp C."/>
            <person name="Thompson A.W."/>
            <person name="Robinson-Rechavi M."/>
            <person name="Braasch I."/>
            <person name="Lecointre G."/>
            <person name="Bobe J."/>
            <person name="Postlethwait J.H."/>
            <person name="Berthelot C."/>
            <person name="Roest Crollius H."/>
            <person name="Guiguen Y."/>
        </authorList>
    </citation>
    <scope>NUCLEOTIDE SEQUENCE</scope>
    <source>
        <strain evidence="3">NC1722</strain>
    </source>
</reference>
<organism evidence="3 4">
    <name type="scientific">Aldrovandia affinis</name>
    <dbReference type="NCBI Taxonomy" id="143900"/>
    <lineage>
        <taxon>Eukaryota</taxon>
        <taxon>Metazoa</taxon>
        <taxon>Chordata</taxon>
        <taxon>Craniata</taxon>
        <taxon>Vertebrata</taxon>
        <taxon>Euteleostomi</taxon>
        <taxon>Actinopterygii</taxon>
        <taxon>Neopterygii</taxon>
        <taxon>Teleostei</taxon>
        <taxon>Notacanthiformes</taxon>
        <taxon>Halosauridae</taxon>
        <taxon>Aldrovandia</taxon>
    </lineage>
</organism>
<evidence type="ECO:0000313" key="4">
    <source>
        <dbReference type="Proteomes" id="UP001221898"/>
    </source>
</evidence>
<dbReference type="PANTHER" id="PTHR33064:SF37">
    <property type="entry name" value="RIBONUCLEASE H"/>
    <property type="match status" value="1"/>
</dbReference>
<feature type="domain" description="Reverse transcriptase/retrotransposon-derived protein RNase H-like" evidence="2">
    <location>
        <begin position="167"/>
        <end position="209"/>
    </location>
</feature>
<evidence type="ECO:0000313" key="3">
    <source>
        <dbReference type="EMBL" id="KAJ8404595.1"/>
    </source>
</evidence>
<dbReference type="Gene3D" id="3.10.10.10">
    <property type="entry name" value="HIV Type 1 Reverse Transcriptase, subunit A, domain 1"/>
    <property type="match status" value="1"/>
</dbReference>
<dbReference type="EMBL" id="JAINUG010000052">
    <property type="protein sequence ID" value="KAJ8404595.1"/>
    <property type="molecule type" value="Genomic_DNA"/>
</dbReference>
<accession>A0AAD7WPU7</accession>
<dbReference type="AlphaFoldDB" id="A0AAD7WPU7"/>